<sequence length="79" mass="8448">MDVVYRIGIAIAIIVAALFAVLVFVTGKGDAMSGGSGIRTTFRGKANFEDLMSRIILGLGISFMALMLLLDFISGRIHN</sequence>
<feature type="transmembrane region" description="Helical" evidence="9">
    <location>
        <begin position="51"/>
        <end position="73"/>
    </location>
</feature>
<dbReference type="Proteomes" id="UP000662873">
    <property type="component" value="Chromosome"/>
</dbReference>
<name>A0A809R6Z0_9BACT</name>
<dbReference type="Pfam" id="PF03840">
    <property type="entry name" value="SecG"/>
    <property type="match status" value="1"/>
</dbReference>
<evidence type="ECO:0000256" key="8">
    <source>
        <dbReference type="ARBA" id="ARBA00023136"/>
    </source>
</evidence>
<keyword evidence="7 9" id="KW-0811">Translocation</keyword>
<organism evidence="10 11">
    <name type="scientific">Candidatus Nitrosymbiomonas proteolyticus</name>
    <dbReference type="NCBI Taxonomy" id="2608984"/>
    <lineage>
        <taxon>Bacteria</taxon>
        <taxon>Bacillati</taxon>
        <taxon>Armatimonadota</taxon>
        <taxon>Armatimonadota incertae sedis</taxon>
        <taxon>Candidatus Nitrosymbiomonas</taxon>
    </lineage>
</organism>
<evidence type="ECO:0000256" key="3">
    <source>
        <dbReference type="ARBA" id="ARBA00022448"/>
    </source>
</evidence>
<keyword evidence="6 9" id="KW-1133">Transmembrane helix</keyword>
<keyword evidence="9" id="KW-1003">Cell membrane</keyword>
<evidence type="ECO:0000256" key="1">
    <source>
        <dbReference type="ARBA" id="ARBA00004141"/>
    </source>
</evidence>
<dbReference type="GO" id="GO:0005886">
    <property type="term" value="C:plasma membrane"/>
    <property type="evidence" value="ECO:0007669"/>
    <property type="project" value="UniProtKB-SubCell"/>
</dbReference>
<keyword evidence="5 9" id="KW-0653">Protein transport</keyword>
<comment type="subcellular location">
    <subcellularLocation>
        <location evidence="9">Cell membrane</location>
        <topology evidence="9">Multi-pass membrane protein</topology>
    </subcellularLocation>
    <subcellularLocation>
        <location evidence="1">Membrane</location>
        <topology evidence="1">Multi-pass membrane protein</topology>
    </subcellularLocation>
</comment>
<feature type="transmembrane region" description="Helical" evidence="9">
    <location>
        <begin position="7"/>
        <end position="27"/>
    </location>
</feature>
<dbReference type="AlphaFoldDB" id="A0A809R6Z0"/>
<keyword evidence="4 9" id="KW-0812">Transmembrane</keyword>
<proteinExistence type="inferred from homology"/>
<evidence type="ECO:0000256" key="6">
    <source>
        <dbReference type="ARBA" id="ARBA00022989"/>
    </source>
</evidence>
<keyword evidence="8 9" id="KW-0472">Membrane</keyword>
<dbReference type="InterPro" id="IPR004692">
    <property type="entry name" value="SecG"/>
</dbReference>
<dbReference type="KEGG" id="npy:NPRO_09380"/>
<evidence type="ECO:0000256" key="4">
    <source>
        <dbReference type="ARBA" id="ARBA00022692"/>
    </source>
</evidence>
<evidence type="ECO:0000313" key="10">
    <source>
        <dbReference type="EMBL" id="BBO23343.1"/>
    </source>
</evidence>
<evidence type="ECO:0000256" key="5">
    <source>
        <dbReference type="ARBA" id="ARBA00022927"/>
    </source>
</evidence>
<dbReference type="GO" id="GO:0015450">
    <property type="term" value="F:protein-transporting ATPase activity"/>
    <property type="evidence" value="ECO:0007669"/>
    <property type="project" value="UniProtKB-UniRule"/>
</dbReference>
<gene>
    <name evidence="10" type="ORF">NPRO_09380</name>
</gene>
<dbReference type="EMBL" id="AP021858">
    <property type="protein sequence ID" value="BBO23343.1"/>
    <property type="molecule type" value="Genomic_DNA"/>
</dbReference>
<evidence type="ECO:0000256" key="9">
    <source>
        <dbReference type="RuleBase" id="RU365087"/>
    </source>
</evidence>
<dbReference type="GO" id="GO:0009306">
    <property type="term" value="P:protein secretion"/>
    <property type="evidence" value="ECO:0007669"/>
    <property type="project" value="UniProtKB-UniRule"/>
</dbReference>
<comment type="similarity">
    <text evidence="2 9">Belongs to the SecG family.</text>
</comment>
<accession>A0A809R6Z0</accession>
<protein>
    <recommendedName>
        <fullName evidence="9">Protein-export membrane protein SecG</fullName>
    </recommendedName>
</protein>
<comment type="function">
    <text evidence="9">Involved in protein export. Participates in an early event of protein translocation.</text>
</comment>
<evidence type="ECO:0000256" key="2">
    <source>
        <dbReference type="ARBA" id="ARBA00008445"/>
    </source>
</evidence>
<evidence type="ECO:0000256" key="7">
    <source>
        <dbReference type="ARBA" id="ARBA00023010"/>
    </source>
</evidence>
<reference evidence="10" key="1">
    <citation type="journal article" name="DNA Res.">
        <title>The physiological potential of anammox bacteria as revealed by their core genome structure.</title>
        <authorList>
            <person name="Okubo T."/>
            <person name="Toyoda A."/>
            <person name="Fukuhara K."/>
            <person name="Uchiyama I."/>
            <person name="Harigaya Y."/>
            <person name="Kuroiwa M."/>
            <person name="Suzuki T."/>
            <person name="Murakami Y."/>
            <person name="Suwa Y."/>
            <person name="Takami H."/>
        </authorList>
    </citation>
    <scope>NUCLEOTIDE SEQUENCE</scope>
    <source>
        <strain evidence="10">317325-2</strain>
    </source>
</reference>
<evidence type="ECO:0000313" key="11">
    <source>
        <dbReference type="Proteomes" id="UP000662873"/>
    </source>
</evidence>
<keyword evidence="3 9" id="KW-0813">Transport</keyword>